<evidence type="ECO:0000256" key="1">
    <source>
        <dbReference type="ARBA" id="ARBA00008591"/>
    </source>
</evidence>
<dbReference type="OrthoDB" id="9780540at2"/>
<dbReference type="PANTHER" id="PTHR36536:SF3">
    <property type="entry name" value="UPF0111 PROTEIN HI_1603"/>
    <property type="match status" value="1"/>
</dbReference>
<dbReference type="RefSeq" id="WP_100264958.1">
    <property type="nucleotide sequence ID" value="NZ_CP018800.1"/>
</dbReference>
<proteinExistence type="inferred from homology"/>
<dbReference type="NCBIfam" id="TIGR00153">
    <property type="entry name" value="TIGR00153 family protein"/>
    <property type="match status" value="1"/>
</dbReference>
<sequence length="226" mass="25844">MVRRSPISNMFAGSPVKPLQEHISKVHEAVKKLEPFFKAVIDKDYDQVAVLEREIHRIEVDADTLKHELRINLPNSLFMPMPRERILDIVTHQDHLANRVKEVTSMVNGRKMQVPDEIAELLTQFVLVNIAASRQAKRIVNELDELVEVGFRGREVTSVEEMIDELHKIEYEADKIGTQINNALFVIEKSMDPVDAVFLYRMVRELGAVADSAQRVGARLELLLAR</sequence>
<name>A0A2K8L2M7_9PROT</name>
<dbReference type="InterPro" id="IPR002727">
    <property type="entry name" value="DUF47"/>
</dbReference>
<evidence type="ECO:0000313" key="2">
    <source>
        <dbReference type="EMBL" id="ATX81503.1"/>
    </source>
</evidence>
<accession>A0A2K8L2M7</accession>
<reference evidence="2 3" key="1">
    <citation type="submission" date="2016-12" db="EMBL/GenBank/DDBJ databases">
        <title>Isolation and genomic insights into novel planktonic Zetaproteobacteria from stratified waters of the Chesapeake Bay.</title>
        <authorList>
            <person name="McAllister S.M."/>
            <person name="Kato S."/>
            <person name="Chan C.S."/>
            <person name="Chiu B.K."/>
            <person name="Field E.K."/>
        </authorList>
    </citation>
    <scope>NUCLEOTIDE SEQUENCE [LARGE SCALE GENOMIC DNA]</scope>
    <source>
        <strain evidence="2 3">CP-8</strain>
    </source>
</reference>
<evidence type="ECO:0000313" key="3">
    <source>
        <dbReference type="Proteomes" id="UP000231637"/>
    </source>
</evidence>
<dbReference type="SUPFAM" id="SSF109755">
    <property type="entry name" value="PhoU-like"/>
    <property type="match status" value="1"/>
</dbReference>
<gene>
    <name evidence="2" type="ORF">Ga0123462_0633</name>
</gene>
<dbReference type="InterPro" id="IPR038078">
    <property type="entry name" value="PhoU-like_sf"/>
</dbReference>
<evidence type="ECO:0008006" key="4">
    <source>
        <dbReference type="Google" id="ProtNLM"/>
    </source>
</evidence>
<dbReference type="Gene3D" id="1.20.58.220">
    <property type="entry name" value="Phosphate transport system protein phou homolog 2, domain 2"/>
    <property type="match status" value="1"/>
</dbReference>
<protein>
    <recommendedName>
        <fullName evidence="4">TIGR00153 family protein</fullName>
    </recommendedName>
</protein>
<dbReference type="PANTHER" id="PTHR36536">
    <property type="entry name" value="UPF0111 PROTEIN HI_1603"/>
    <property type="match status" value="1"/>
</dbReference>
<organism evidence="2 3">
    <name type="scientific">Mariprofundus ferrinatatus</name>
    <dbReference type="NCBI Taxonomy" id="1921087"/>
    <lineage>
        <taxon>Bacteria</taxon>
        <taxon>Pseudomonadati</taxon>
        <taxon>Pseudomonadota</taxon>
        <taxon>Candidatius Mariprofundia</taxon>
        <taxon>Mariprofundales</taxon>
        <taxon>Mariprofundaceae</taxon>
        <taxon>Mariprofundus</taxon>
    </lineage>
</organism>
<dbReference type="Pfam" id="PF01865">
    <property type="entry name" value="PhoU_div"/>
    <property type="match status" value="1"/>
</dbReference>
<dbReference type="EMBL" id="CP018800">
    <property type="protein sequence ID" value="ATX81503.1"/>
    <property type="molecule type" value="Genomic_DNA"/>
</dbReference>
<keyword evidence="3" id="KW-1185">Reference proteome</keyword>
<comment type="similarity">
    <text evidence="1">Belongs to the UPF0111 family.</text>
</comment>
<dbReference type="Proteomes" id="UP000231637">
    <property type="component" value="Chromosome"/>
</dbReference>
<dbReference type="KEGG" id="mfn:Ga0123462_0633"/>
<dbReference type="InterPro" id="IPR018445">
    <property type="entry name" value="Put_Phosphate_transp_reg"/>
</dbReference>
<dbReference type="AlphaFoldDB" id="A0A2K8L2M7"/>